<dbReference type="Proteomes" id="UP000027265">
    <property type="component" value="Unassembled WGS sequence"/>
</dbReference>
<feature type="compositionally biased region" description="Low complexity" evidence="4">
    <location>
        <begin position="13"/>
        <end position="27"/>
    </location>
</feature>
<keyword evidence="3" id="KW-0687">Ribonucleoprotein</keyword>
<proteinExistence type="inferred from homology"/>
<dbReference type="STRING" id="933084.A0A067PII0"/>
<dbReference type="CDD" id="cd14868">
    <property type="entry name" value="uS7_Mitochondria_Fungi"/>
    <property type="match status" value="1"/>
</dbReference>
<name>A0A067PII0_9AGAM</name>
<reference evidence="7" key="1">
    <citation type="journal article" date="2014" name="Proc. Natl. Acad. Sci. U.S.A.">
        <title>Extensive sampling of basidiomycete genomes demonstrates inadequacy of the white-rot/brown-rot paradigm for wood decay fungi.</title>
        <authorList>
            <person name="Riley R."/>
            <person name="Salamov A.A."/>
            <person name="Brown D.W."/>
            <person name="Nagy L.G."/>
            <person name="Floudas D."/>
            <person name="Held B.W."/>
            <person name="Levasseur A."/>
            <person name="Lombard V."/>
            <person name="Morin E."/>
            <person name="Otillar R."/>
            <person name="Lindquist E.A."/>
            <person name="Sun H."/>
            <person name="LaButti K.M."/>
            <person name="Schmutz J."/>
            <person name="Jabbour D."/>
            <person name="Luo H."/>
            <person name="Baker S.E."/>
            <person name="Pisabarro A.G."/>
            <person name="Walton J.D."/>
            <person name="Blanchette R.A."/>
            <person name="Henrissat B."/>
            <person name="Martin F."/>
            <person name="Cullen D."/>
            <person name="Hibbett D.S."/>
            <person name="Grigoriev I.V."/>
        </authorList>
    </citation>
    <scope>NUCLEOTIDE SEQUENCE [LARGE SCALE GENOMIC DNA]</scope>
    <source>
        <strain evidence="7">MUCL 33604</strain>
    </source>
</reference>
<feature type="region of interest" description="Disordered" evidence="4">
    <location>
        <begin position="12"/>
        <end position="38"/>
    </location>
</feature>
<dbReference type="Pfam" id="PF00177">
    <property type="entry name" value="Ribosomal_S7"/>
    <property type="match status" value="1"/>
</dbReference>
<dbReference type="AlphaFoldDB" id="A0A067PII0"/>
<dbReference type="InterPro" id="IPR023798">
    <property type="entry name" value="Ribosomal_uS7_dom"/>
</dbReference>
<dbReference type="HOGENOM" id="CLU_072226_2_1_1"/>
<dbReference type="GO" id="GO:0006412">
    <property type="term" value="P:translation"/>
    <property type="evidence" value="ECO:0007669"/>
    <property type="project" value="InterPro"/>
</dbReference>
<protein>
    <recommendedName>
        <fullName evidence="5">Small ribosomal subunit protein uS7 domain-containing protein</fullName>
    </recommendedName>
</protein>
<evidence type="ECO:0000259" key="5">
    <source>
        <dbReference type="Pfam" id="PF00177"/>
    </source>
</evidence>
<keyword evidence="2" id="KW-0689">Ribosomal protein</keyword>
<keyword evidence="7" id="KW-1185">Reference proteome</keyword>
<comment type="similarity">
    <text evidence="1">Belongs to the universal ribosomal protein uS7 family.</text>
</comment>
<evidence type="ECO:0000313" key="6">
    <source>
        <dbReference type="EMBL" id="KDQ50276.1"/>
    </source>
</evidence>
<dbReference type="InterPro" id="IPR000235">
    <property type="entry name" value="Ribosomal_uS7"/>
</dbReference>
<organism evidence="6 7">
    <name type="scientific">Jaapia argillacea MUCL 33604</name>
    <dbReference type="NCBI Taxonomy" id="933084"/>
    <lineage>
        <taxon>Eukaryota</taxon>
        <taxon>Fungi</taxon>
        <taxon>Dikarya</taxon>
        <taxon>Basidiomycota</taxon>
        <taxon>Agaricomycotina</taxon>
        <taxon>Agaricomycetes</taxon>
        <taxon>Agaricomycetidae</taxon>
        <taxon>Jaapiales</taxon>
        <taxon>Jaapiaceae</taxon>
        <taxon>Jaapia</taxon>
    </lineage>
</organism>
<gene>
    <name evidence="6" type="ORF">JAAARDRAFT_186406</name>
</gene>
<dbReference type="Gene3D" id="1.10.455.10">
    <property type="entry name" value="Ribosomal protein S7 domain"/>
    <property type="match status" value="1"/>
</dbReference>
<dbReference type="FunCoup" id="A0A067PII0">
    <property type="interactions" value="160"/>
</dbReference>
<dbReference type="InterPro" id="IPR036823">
    <property type="entry name" value="Ribosomal_uS7_dom_sf"/>
</dbReference>
<dbReference type="GO" id="GO:1990904">
    <property type="term" value="C:ribonucleoprotein complex"/>
    <property type="evidence" value="ECO:0007669"/>
    <property type="project" value="UniProtKB-KW"/>
</dbReference>
<accession>A0A067PII0</accession>
<dbReference type="PANTHER" id="PTHR11205">
    <property type="entry name" value="RIBOSOMAL PROTEIN S7"/>
    <property type="match status" value="1"/>
</dbReference>
<dbReference type="InterPro" id="IPR047988">
    <property type="entry name" value="Ribosomal_uS7m_fungi"/>
</dbReference>
<dbReference type="InParanoid" id="A0A067PII0"/>
<evidence type="ECO:0000256" key="3">
    <source>
        <dbReference type="ARBA" id="ARBA00023274"/>
    </source>
</evidence>
<feature type="domain" description="Small ribosomal subunit protein uS7" evidence="5">
    <location>
        <begin position="40"/>
        <end position="178"/>
    </location>
</feature>
<dbReference type="OrthoDB" id="9972728at2759"/>
<evidence type="ECO:0000256" key="2">
    <source>
        <dbReference type="ARBA" id="ARBA00022980"/>
    </source>
</evidence>
<dbReference type="EMBL" id="KL197763">
    <property type="protein sequence ID" value="KDQ50276.1"/>
    <property type="molecule type" value="Genomic_DNA"/>
</dbReference>
<evidence type="ECO:0000256" key="4">
    <source>
        <dbReference type="SAM" id="MobiDB-lite"/>
    </source>
</evidence>
<sequence length="185" mass="20253">MAGAFDALDQIIPGTSGPLSPTTTSQPAPTISSLRKAPPPILNIPPNEDPLLHYLTSSLMKNGERQKAARITANTLLYIHTFTRAPPLPILREAIIAASPAIRCFSTTFGSKRVHTPVALSEKQRTRFGVEWILKASESKSGRTLEERLAREMVAVVQGTSDALKKKEEAHKFGMVNRGNLKIRM</sequence>
<evidence type="ECO:0000256" key="1">
    <source>
        <dbReference type="ARBA" id="ARBA00007151"/>
    </source>
</evidence>
<dbReference type="SUPFAM" id="SSF47973">
    <property type="entry name" value="Ribosomal protein S7"/>
    <property type="match status" value="1"/>
</dbReference>
<evidence type="ECO:0000313" key="7">
    <source>
        <dbReference type="Proteomes" id="UP000027265"/>
    </source>
</evidence>
<dbReference type="GO" id="GO:0005840">
    <property type="term" value="C:ribosome"/>
    <property type="evidence" value="ECO:0007669"/>
    <property type="project" value="UniProtKB-KW"/>
</dbReference>